<dbReference type="RefSeq" id="WP_310018129.1">
    <property type="nucleotide sequence ID" value="NZ_JAVDUM010000003.1"/>
</dbReference>
<accession>A0ABU1S9U7</accession>
<evidence type="ECO:0000313" key="1">
    <source>
        <dbReference type="EMBL" id="MDR6866384.1"/>
    </source>
</evidence>
<gene>
    <name evidence="1" type="ORF">J2Y69_000976</name>
</gene>
<comment type="caution">
    <text evidence="1">The sequence shown here is derived from an EMBL/GenBank/DDBJ whole genome shotgun (WGS) entry which is preliminary data.</text>
</comment>
<evidence type="ECO:0000313" key="2">
    <source>
        <dbReference type="Proteomes" id="UP001259347"/>
    </source>
</evidence>
<keyword evidence="2" id="KW-1185">Reference proteome</keyword>
<reference evidence="1 2" key="1">
    <citation type="submission" date="2023-07" db="EMBL/GenBank/DDBJ databases">
        <title>Sorghum-associated microbial communities from plants grown in Nebraska, USA.</title>
        <authorList>
            <person name="Schachtman D."/>
        </authorList>
    </citation>
    <scope>NUCLEOTIDE SEQUENCE [LARGE SCALE GENOMIC DNA]</scope>
    <source>
        <strain evidence="1 2">2980</strain>
    </source>
</reference>
<sequence>MEASSEHPIPVYRRRERDGVPVDDRRLRRLLDAGSLVRVAAGSFVPAEAWHALDPMARHRVRVLEIADRTRGPQVFTHAAAAAIWGVDRVRAWPLRIEVRIAKASGGRSSGAVQRRALGFDGVEIVPWRGHLVTSPAQTAVDIAAESPFVDGVIAMDQVRWMRRAGGAMADARALAEVLARRSGRGMARAHEAFAFSTGLSDSVRESQSRVLLDRLGFPAPVLQRRFVLPGFGAVRSDFFFEEYDHAGEFDGTGKYLDPALLDGMTPAQALIREKDRGDALRRAVCRVSRWRTPALDDPRLLYDILSADGLPSRSPRPRAAATW</sequence>
<dbReference type="EMBL" id="JAVDUM010000003">
    <property type="protein sequence ID" value="MDR6866384.1"/>
    <property type="molecule type" value="Genomic_DNA"/>
</dbReference>
<protein>
    <recommendedName>
        <fullName evidence="3">Transcriptional regulator, AbiEi antitoxin, Type IV TA system</fullName>
    </recommendedName>
</protein>
<dbReference type="Proteomes" id="UP001259347">
    <property type="component" value="Unassembled WGS sequence"/>
</dbReference>
<name>A0ABU1S9U7_9MICO</name>
<organism evidence="1 2">
    <name type="scientific">Microbacterium resistens</name>
    <dbReference type="NCBI Taxonomy" id="156977"/>
    <lineage>
        <taxon>Bacteria</taxon>
        <taxon>Bacillati</taxon>
        <taxon>Actinomycetota</taxon>
        <taxon>Actinomycetes</taxon>
        <taxon>Micrococcales</taxon>
        <taxon>Microbacteriaceae</taxon>
        <taxon>Microbacterium</taxon>
    </lineage>
</organism>
<evidence type="ECO:0008006" key="3">
    <source>
        <dbReference type="Google" id="ProtNLM"/>
    </source>
</evidence>
<proteinExistence type="predicted"/>